<dbReference type="EMBL" id="BMNG01000021">
    <property type="protein sequence ID" value="GGO57503.1"/>
    <property type="molecule type" value="Genomic_DNA"/>
</dbReference>
<comment type="caution">
    <text evidence="1">The sequence shown here is derived from an EMBL/GenBank/DDBJ whole genome shotgun (WGS) entry which is preliminary data.</text>
</comment>
<sequence length="65" mass="7073">MRNVRGEMDHDHRLCGDMAHTQTLWQPPEILGPFRGLTHKITSGTAEGFEARVALCGTGVPAATE</sequence>
<evidence type="ECO:0000313" key="1">
    <source>
        <dbReference type="EMBL" id="GGO57503.1"/>
    </source>
</evidence>
<protein>
    <submittedName>
        <fullName evidence="1">Uncharacterized protein</fullName>
    </submittedName>
</protein>
<dbReference type="Proteomes" id="UP000656881">
    <property type="component" value="Unassembled WGS sequence"/>
</dbReference>
<organism evidence="1 2">
    <name type="scientific">Streptomyces lasiicapitis</name>
    <dbReference type="NCBI Taxonomy" id="1923961"/>
    <lineage>
        <taxon>Bacteria</taxon>
        <taxon>Bacillati</taxon>
        <taxon>Actinomycetota</taxon>
        <taxon>Actinomycetes</taxon>
        <taxon>Kitasatosporales</taxon>
        <taxon>Streptomycetaceae</taxon>
        <taxon>Streptomyces</taxon>
    </lineage>
</organism>
<keyword evidence="2" id="KW-1185">Reference proteome</keyword>
<accession>A0ABQ2MRY5</accession>
<proteinExistence type="predicted"/>
<gene>
    <name evidence="1" type="ORF">GCM10012286_74460</name>
</gene>
<name>A0ABQ2MRY5_9ACTN</name>
<reference evidence="2" key="1">
    <citation type="journal article" date="2019" name="Int. J. Syst. Evol. Microbiol.">
        <title>The Global Catalogue of Microorganisms (GCM) 10K type strain sequencing project: providing services to taxonomists for standard genome sequencing and annotation.</title>
        <authorList>
            <consortium name="The Broad Institute Genomics Platform"/>
            <consortium name="The Broad Institute Genome Sequencing Center for Infectious Disease"/>
            <person name="Wu L."/>
            <person name="Ma J."/>
        </authorList>
    </citation>
    <scope>NUCLEOTIDE SEQUENCE [LARGE SCALE GENOMIC DNA]</scope>
    <source>
        <strain evidence="2">CGMCC 4.7349</strain>
    </source>
</reference>
<evidence type="ECO:0000313" key="2">
    <source>
        <dbReference type="Proteomes" id="UP000656881"/>
    </source>
</evidence>